<dbReference type="PROSITE" id="PS51819">
    <property type="entry name" value="VOC"/>
    <property type="match status" value="1"/>
</dbReference>
<reference evidence="2 3" key="1">
    <citation type="submission" date="2019-03" db="EMBL/GenBank/DDBJ databases">
        <title>Genomic features of bacteria from cold environments.</title>
        <authorList>
            <person name="Shen L."/>
        </authorList>
    </citation>
    <scope>NUCLEOTIDE SEQUENCE [LARGE SCALE GENOMIC DNA]</scope>
    <source>
        <strain evidence="3">T3246-1</strain>
    </source>
</reference>
<dbReference type="RefSeq" id="WP_133106859.1">
    <property type="nucleotide sequence ID" value="NZ_SMNA01000003.1"/>
</dbReference>
<dbReference type="InterPro" id="IPR004360">
    <property type="entry name" value="Glyas_Fos-R_dOase_dom"/>
</dbReference>
<dbReference type="Pfam" id="PF00903">
    <property type="entry name" value="Glyoxalase"/>
    <property type="match status" value="1"/>
</dbReference>
<dbReference type="Proteomes" id="UP000504882">
    <property type="component" value="Unassembled WGS sequence"/>
</dbReference>
<evidence type="ECO:0000259" key="1">
    <source>
        <dbReference type="PROSITE" id="PS51819"/>
    </source>
</evidence>
<protein>
    <submittedName>
        <fullName evidence="2">VOC family protein</fullName>
    </submittedName>
</protein>
<dbReference type="CDD" id="cd06587">
    <property type="entry name" value="VOC"/>
    <property type="match status" value="1"/>
</dbReference>
<dbReference type="Gene3D" id="3.10.180.10">
    <property type="entry name" value="2,3-Dihydroxybiphenyl 1,2-Dioxygenase, domain 1"/>
    <property type="match status" value="1"/>
</dbReference>
<name>A0ABY2E5R2_9MICO</name>
<dbReference type="SUPFAM" id="SSF54593">
    <property type="entry name" value="Glyoxalase/Bleomycin resistance protein/Dihydroxybiphenyl dioxygenase"/>
    <property type="match status" value="1"/>
</dbReference>
<accession>A0ABY2E5R2</accession>
<comment type="caution">
    <text evidence="2">The sequence shown here is derived from an EMBL/GenBank/DDBJ whole genome shotgun (WGS) entry which is preliminary data.</text>
</comment>
<keyword evidence="3" id="KW-1185">Reference proteome</keyword>
<evidence type="ECO:0000313" key="2">
    <source>
        <dbReference type="EMBL" id="TDE95930.1"/>
    </source>
</evidence>
<gene>
    <name evidence="2" type="ORF">EXU48_06650</name>
</gene>
<dbReference type="InterPro" id="IPR037523">
    <property type="entry name" value="VOC_core"/>
</dbReference>
<dbReference type="InterPro" id="IPR029068">
    <property type="entry name" value="Glyas_Bleomycin-R_OHBP_Dase"/>
</dbReference>
<evidence type="ECO:0000313" key="3">
    <source>
        <dbReference type="Proteomes" id="UP000504882"/>
    </source>
</evidence>
<dbReference type="EMBL" id="SMNA01000003">
    <property type="protein sequence ID" value="TDE95930.1"/>
    <property type="molecule type" value="Genomic_DNA"/>
</dbReference>
<proteinExistence type="predicted"/>
<feature type="domain" description="VOC" evidence="1">
    <location>
        <begin position="9"/>
        <end position="115"/>
    </location>
</feature>
<organism evidence="2 3">
    <name type="scientific">Occultella glacieicola</name>
    <dbReference type="NCBI Taxonomy" id="2518684"/>
    <lineage>
        <taxon>Bacteria</taxon>
        <taxon>Bacillati</taxon>
        <taxon>Actinomycetota</taxon>
        <taxon>Actinomycetes</taxon>
        <taxon>Micrococcales</taxon>
        <taxon>Ruaniaceae</taxon>
        <taxon>Occultella</taxon>
    </lineage>
</organism>
<sequence length="121" mass="12924">MDPEPVLRAVDCVTIPVPDLDTGLAFYANSLGHELLWRDETTGQAGLRLPDTETELVLTATAPYAPAWLVDAVPTAVNSLVAAGATVRRPVTEIPVGRLAVVTDPFGNDLVLLDLSTGRYR</sequence>